<protein>
    <recommendedName>
        <fullName evidence="4">Lipoprotein</fullName>
    </recommendedName>
</protein>
<keyword evidence="3" id="KW-1185">Reference proteome</keyword>
<evidence type="ECO:0008006" key="4">
    <source>
        <dbReference type="Google" id="ProtNLM"/>
    </source>
</evidence>
<dbReference type="PROSITE" id="PS51257">
    <property type="entry name" value="PROKAR_LIPOPROTEIN"/>
    <property type="match status" value="1"/>
</dbReference>
<dbReference type="Proteomes" id="UP000570003">
    <property type="component" value="Unassembled WGS sequence"/>
</dbReference>
<evidence type="ECO:0000313" key="2">
    <source>
        <dbReference type="EMBL" id="NKY14486.1"/>
    </source>
</evidence>
<evidence type="ECO:0000256" key="1">
    <source>
        <dbReference type="SAM" id="MobiDB-lite"/>
    </source>
</evidence>
<feature type="region of interest" description="Disordered" evidence="1">
    <location>
        <begin position="189"/>
        <end position="212"/>
    </location>
</feature>
<accession>A0AA44DE44</accession>
<comment type="caution">
    <text evidence="2">The sequence shown here is derived from an EMBL/GenBank/DDBJ whole genome shotgun (WGS) entry which is preliminary data.</text>
</comment>
<dbReference type="EMBL" id="JAAXOU010000082">
    <property type="protein sequence ID" value="NKY14486.1"/>
    <property type="molecule type" value="Genomic_DNA"/>
</dbReference>
<evidence type="ECO:0000313" key="3">
    <source>
        <dbReference type="Proteomes" id="UP000570003"/>
    </source>
</evidence>
<proteinExistence type="predicted"/>
<gene>
    <name evidence="2" type="ORF">HGA06_10005</name>
</gene>
<dbReference type="RefSeq" id="WP_168438706.1">
    <property type="nucleotide sequence ID" value="NZ_JAAXOU010000082.1"/>
</dbReference>
<sequence length="212" mass="23141">MKEGQKRGLVALGTLLAVAGCVFAYLEVFTKGVDRLPERPCAGAVDRDLAVRALPSARTAEERGRLMRMSEDLAFFCYVSTSDSTISGEAESADSSVATWRRHYAHRLSGKTVEVSAGDVHAISTPRLATVYVPCTLPSQKRKAAEAYSLSAEARTIGTTRAKGDELRQVLVDFAYQLARHAYRAGECQEPRSFPESLPRLSEGRVLDDSLD</sequence>
<organism evidence="2 3">
    <name type="scientific">Streptomyces somaliensis (strain ATCC 33201 / DSM 40738 / JCM 12659 / KCTC 9044 / NCTC 11332 / NRRL B-12077 / IP 733)</name>
    <dbReference type="NCBI Taxonomy" id="1134445"/>
    <lineage>
        <taxon>Bacteria</taxon>
        <taxon>Bacillati</taxon>
        <taxon>Actinomycetota</taxon>
        <taxon>Actinomycetes</taxon>
        <taxon>Kitasatosporales</taxon>
        <taxon>Streptomycetaceae</taxon>
        <taxon>Streptomyces</taxon>
    </lineage>
</organism>
<reference evidence="2 3" key="1">
    <citation type="submission" date="2020-04" db="EMBL/GenBank/DDBJ databases">
        <title>MicrobeNet Type strains.</title>
        <authorList>
            <person name="Nicholson A.C."/>
        </authorList>
    </citation>
    <scope>NUCLEOTIDE SEQUENCE [LARGE SCALE GENOMIC DNA]</scope>
    <source>
        <strain evidence="2 3">DSM 40738</strain>
    </source>
</reference>
<name>A0AA44DE44_STRE0</name>
<feature type="compositionally biased region" description="Basic and acidic residues" evidence="1">
    <location>
        <begin position="202"/>
        <end position="212"/>
    </location>
</feature>
<dbReference type="AlphaFoldDB" id="A0AA44DE44"/>